<protein>
    <submittedName>
        <fullName evidence="1">Uncharacterized protein</fullName>
    </submittedName>
</protein>
<gene>
    <name evidence="1" type="ORF">PoB_006275300</name>
</gene>
<organism evidence="1 2">
    <name type="scientific">Plakobranchus ocellatus</name>
    <dbReference type="NCBI Taxonomy" id="259542"/>
    <lineage>
        <taxon>Eukaryota</taxon>
        <taxon>Metazoa</taxon>
        <taxon>Spiralia</taxon>
        <taxon>Lophotrochozoa</taxon>
        <taxon>Mollusca</taxon>
        <taxon>Gastropoda</taxon>
        <taxon>Heterobranchia</taxon>
        <taxon>Euthyneura</taxon>
        <taxon>Panpulmonata</taxon>
        <taxon>Sacoglossa</taxon>
        <taxon>Placobranchoidea</taxon>
        <taxon>Plakobranchidae</taxon>
        <taxon>Plakobranchus</taxon>
    </lineage>
</organism>
<proteinExistence type="predicted"/>
<name>A0AAV4CWL2_9GAST</name>
<comment type="caution">
    <text evidence="1">The sequence shown here is derived from an EMBL/GenBank/DDBJ whole genome shotgun (WGS) entry which is preliminary data.</text>
</comment>
<evidence type="ECO:0000313" key="2">
    <source>
        <dbReference type="Proteomes" id="UP000735302"/>
    </source>
</evidence>
<dbReference type="EMBL" id="BLXT01007044">
    <property type="protein sequence ID" value="GFO36248.1"/>
    <property type="molecule type" value="Genomic_DNA"/>
</dbReference>
<dbReference type="AlphaFoldDB" id="A0AAV4CWL2"/>
<keyword evidence="2" id="KW-1185">Reference proteome</keyword>
<sequence length="89" mass="9991">MAAPFITRVPVIATNRFHQTNSVGYRNQSLPPNQKLWFCQPIAASYPECRLSQPIAATKQTVSAIPTNRCHQTNSYGYADQLLPPDQPY</sequence>
<accession>A0AAV4CWL2</accession>
<reference evidence="1 2" key="1">
    <citation type="journal article" date="2021" name="Elife">
        <title>Chloroplast acquisition without the gene transfer in kleptoplastic sea slugs, Plakobranchus ocellatus.</title>
        <authorList>
            <person name="Maeda T."/>
            <person name="Takahashi S."/>
            <person name="Yoshida T."/>
            <person name="Shimamura S."/>
            <person name="Takaki Y."/>
            <person name="Nagai Y."/>
            <person name="Toyoda A."/>
            <person name="Suzuki Y."/>
            <person name="Arimoto A."/>
            <person name="Ishii H."/>
            <person name="Satoh N."/>
            <person name="Nishiyama T."/>
            <person name="Hasebe M."/>
            <person name="Maruyama T."/>
            <person name="Minagawa J."/>
            <person name="Obokata J."/>
            <person name="Shigenobu S."/>
        </authorList>
    </citation>
    <scope>NUCLEOTIDE SEQUENCE [LARGE SCALE GENOMIC DNA]</scope>
</reference>
<dbReference type="Proteomes" id="UP000735302">
    <property type="component" value="Unassembled WGS sequence"/>
</dbReference>
<evidence type="ECO:0000313" key="1">
    <source>
        <dbReference type="EMBL" id="GFO36248.1"/>
    </source>
</evidence>